<keyword evidence="8" id="KW-0449">Lipoprotein</keyword>
<evidence type="ECO:0000256" key="2">
    <source>
        <dbReference type="ARBA" id="ARBA00004609"/>
    </source>
</evidence>
<reference evidence="13" key="1">
    <citation type="submission" date="2011-07" db="EMBL/GenBank/DDBJ databases">
        <title>Divergent evolution of antigenic variation in African trypanosomes.</title>
        <authorList>
            <person name="Jackson A.P."/>
            <person name="Berry A."/>
            <person name="Allison H.C."/>
            <person name="Burton P."/>
            <person name="Anderson J."/>
            <person name="Aslett M."/>
            <person name="Brown R."/>
            <person name="Corton N."/>
            <person name="Harris D."/>
            <person name="Hauser H."/>
            <person name="Gamble J."/>
            <person name="Gilderthorp R."/>
            <person name="McQuillan J."/>
            <person name="Quail M.A."/>
            <person name="Sanders M."/>
            <person name="Van Tonder A."/>
            <person name="Ginger M.L."/>
            <person name="Donelson J.E."/>
            <person name="Field M.C."/>
            <person name="Barry J.D."/>
            <person name="Berriman M."/>
            <person name="Hertz-Fowler C."/>
        </authorList>
    </citation>
    <scope>NUCLEOTIDE SEQUENCE [LARGE SCALE GENOMIC DNA]</scope>
    <source>
        <strain evidence="13">IL3000</strain>
    </source>
</reference>
<dbReference type="GO" id="GO:0098552">
    <property type="term" value="C:side of membrane"/>
    <property type="evidence" value="ECO:0007669"/>
    <property type="project" value="UniProtKB-KW"/>
</dbReference>
<evidence type="ECO:0000256" key="5">
    <source>
        <dbReference type="ARBA" id="ARBA00022729"/>
    </source>
</evidence>
<feature type="signal peptide" evidence="10">
    <location>
        <begin position="1"/>
        <end position="18"/>
    </location>
</feature>
<evidence type="ECO:0000256" key="6">
    <source>
        <dbReference type="ARBA" id="ARBA00023136"/>
    </source>
</evidence>
<comment type="subcellular location">
    <subcellularLocation>
        <location evidence="2">Cell membrane</location>
        <topology evidence="2">Lipid-anchor</topology>
        <topology evidence="2">GPI-anchor</topology>
    </subcellularLocation>
</comment>
<keyword evidence="4" id="KW-0336">GPI-anchor</keyword>
<dbReference type="GO" id="GO:0005886">
    <property type="term" value="C:plasma membrane"/>
    <property type="evidence" value="ECO:0007669"/>
    <property type="project" value="UniProtKB-SubCell"/>
</dbReference>
<evidence type="ECO:0000256" key="1">
    <source>
        <dbReference type="ARBA" id="ARBA00002523"/>
    </source>
</evidence>
<accession>F9WJR5</accession>
<organism evidence="12 13">
    <name type="scientific">Trypanosoma congolense (strain IL3000)</name>
    <dbReference type="NCBI Taxonomy" id="1068625"/>
    <lineage>
        <taxon>Eukaryota</taxon>
        <taxon>Discoba</taxon>
        <taxon>Euglenozoa</taxon>
        <taxon>Kinetoplastea</taxon>
        <taxon>Metakinetoplastina</taxon>
        <taxon>Trypanosomatida</taxon>
        <taxon>Trypanosomatidae</taxon>
        <taxon>Trypanosoma</taxon>
        <taxon>Nannomonas</taxon>
    </lineage>
</organism>
<keyword evidence="5 10" id="KW-0732">Signal</keyword>
<comment type="caution">
    <text evidence="12">The sequence shown here is derived from an EMBL/GenBank/DDBJ whole genome shotgun (WGS) entry which is preliminary data.</text>
</comment>
<name>F9WJR5_TRYCI</name>
<dbReference type="InterPro" id="IPR025932">
    <property type="entry name" value="Trypano_VSG_B_N_dom"/>
</dbReference>
<evidence type="ECO:0000313" key="12">
    <source>
        <dbReference type="EMBL" id="CCD17573.1"/>
    </source>
</evidence>
<feature type="region of interest" description="Disordered" evidence="9">
    <location>
        <begin position="266"/>
        <end position="318"/>
    </location>
</feature>
<proteinExistence type="predicted"/>
<reference evidence="12 13" key="2">
    <citation type="journal article" date="2012" name="Proc. Natl. Acad. Sci. U.S.A.">
        <title>Antigenic diversity is generated by distinct evolutionary mechanisms in African trypanosome species.</title>
        <authorList>
            <person name="Jackson A.P."/>
            <person name="Berry A."/>
            <person name="Aslett M."/>
            <person name="Allison H.C."/>
            <person name="Burton P."/>
            <person name="Vavrova-Anderson J."/>
            <person name="Brown R."/>
            <person name="Browne H."/>
            <person name="Corton N."/>
            <person name="Hauser H."/>
            <person name="Gamble J."/>
            <person name="Gilderthorp R."/>
            <person name="Marcello L."/>
            <person name="McQuillan J."/>
            <person name="Otto T.D."/>
            <person name="Quail M.A."/>
            <person name="Sanders M.J."/>
            <person name="van Tonder A."/>
            <person name="Ginger M.L."/>
            <person name="Field M.C."/>
            <person name="Barry J.D."/>
            <person name="Hertz-Fowler C."/>
            <person name="Berriman M."/>
        </authorList>
    </citation>
    <scope>NUCLEOTIDE SEQUENCE [LARGE SCALE GENOMIC DNA]</scope>
    <source>
        <strain evidence="12 13">IL3000</strain>
    </source>
</reference>
<sequence>MMKVLFFVIVAIFGVANATADGEKDHNEAEYRALCGVLNAAVNELRSGLESHSEPMRTALHRTIFGKDGGGSLDDLKSKLPGNYQLPDGYSTRPFFCGQPKQEKVNDKESHALWPGHSAPHDLLCLCTAGDGGWPLSASDAGKVKLCGKTLSDLGGEANLGWFRQQSGEKQIQATWTSVTRECLSGNGAETSLQSAMDAFKTKLKQNTSSSKHKDERLLGEGKFGDYPCGGSKQICVMYYNTTDNAKHKPWWKELEEAIKIDEQMQKTRKEETRKQKEIEKQKESYKQETLQFPRSPRTAAITSAPQGSQDAEQENPENISAPIATIEDASGTLLIHSCSWFLGVLLLI</sequence>
<evidence type="ECO:0000256" key="8">
    <source>
        <dbReference type="ARBA" id="ARBA00023288"/>
    </source>
</evidence>
<feature type="compositionally biased region" description="Polar residues" evidence="9">
    <location>
        <begin position="301"/>
        <end position="311"/>
    </location>
</feature>
<evidence type="ECO:0000313" key="13">
    <source>
        <dbReference type="Proteomes" id="UP000000702"/>
    </source>
</evidence>
<dbReference type="Pfam" id="PF13206">
    <property type="entry name" value="VSG_B"/>
    <property type="match status" value="1"/>
</dbReference>
<protein>
    <submittedName>
        <fullName evidence="12">Variant surface glycoprotein</fullName>
    </submittedName>
</protein>
<keyword evidence="6" id="KW-0472">Membrane</keyword>
<comment type="function">
    <text evidence="1">VSG forms a coat on the surface of the parasite. The trypanosome evades the immune response of the host by expressing a series of antigenically distinct VSGs from an estimated 1000 VSG genes.</text>
</comment>
<evidence type="ECO:0000256" key="4">
    <source>
        <dbReference type="ARBA" id="ARBA00022622"/>
    </source>
</evidence>
<feature type="compositionally biased region" description="Basic and acidic residues" evidence="9">
    <location>
        <begin position="266"/>
        <end position="287"/>
    </location>
</feature>
<keyword evidence="3" id="KW-1003">Cell membrane</keyword>
<feature type="domain" description="Trypanosome variant surface glycoprotein B-type N-terminal" evidence="11">
    <location>
        <begin position="52"/>
        <end position="281"/>
    </location>
</feature>
<dbReference type="VEuPathDB" id="TriTrypDB:TcIL3000_0_23840"/>
<gene>
    <name evidence="12" type="ORF">TCIL3000_0_23840</name>
</gene>
<keyword evidence="13" id="KW-1185">Reference proteome</keyword>
<evidence type="ECO:0000256" key="7">
    <source>
        <dbReference type="ARBA" id="ARBA00023180"/>
    </source>
</evidence>
<keyword evidence="7" id="KW-0325">Glycoprotein</keyword>
<evidence type="ECO:0000256" key="9">
    <source>
        <dbReference type="SAM" id="MobiDB-lite"/>
    </source>
</evidence>
<evidence type="ECO:0000259" key="11">
    <source>
        <dbReference type="Pfam" id="PF13206"/>
    </source>
</evidence>
<dbReference type="Proteomes" id="UP000000702">
    <property type="component" value="Unassembled WGS sequence"/>
</dbReference>
<dbReference type="AlphaFoldDB" id="F9WJR5"/>
<evidence type="ECO:0000256" key="3">
    <source>
        <dbReference type="ARBA" id="ARBA00022475"/>
    </source>
</evidence>
<feature type="chain" id="PRO_5003395118" evidence="10">
    <location>
        <begin position="19"/>
        <end position="349"/>
    </location>
</feature>
<dbReference type="EMBL" id="CAEQ01002760">
    <property type="protein sequence ID" value="CCD17573.1"/>
    <property type="molecule type" value="Genomic_DNA"/>
</dbReference>
<evidence type="ECO:0000256" key="10">
    <source>
        <dbReference type="SAM" id="SignalP"/>
    </source>
</evidence>